<dbReference type="EMBL" id="CP120353">
    <property type="protein sequence ID" value="WET63265.1"/>
    <property type="molecule type" value="Genomic_DNA"/>
</dbReference>
<evidence type="ECO:0000313" key="6">
    <source>
        <dbReference type="EMBL" id="MRZ07698.1"/>
    </source>
</evidence>
<dbReference type="EMBL" id="WKLT01000001">
    <property type="protein sequence ID" value="MRY56704.1"/>
    <property type="molecule type" value="Genomic_DNA"/>
</dbReference>
<evidence type="ECO:0000313" key="7">
    <source>
        <dbReference type="EMBL" id="QJE29617.1"/>
    </source>
</evidence>
<evidence type="ECO:0000313" key="2">
    <source>
        <dbReference type="EMBL" id="CUQ42156.1"/>
    </source>
</evidence>
<evidence type="ECO:0000313" key="3">
    <source>
        <dbReference type="EMBL" id="MCB6518199.1"/>
    </source>
</evidence>
<dbReference type="Proteomes" id="UP000471216">
    <property type="component" value="Unassembled WGS sequence"/>
</dbReference>
<dbReference type="Proteomes" id="UP001198806">
    <property type="component" value="Unassembled WGS sequence"/>
</dbReference>
<reference evidence="8" key="5">
    <citation type="submission" date="2023-03" db="EMBL/GenBank/DDBJ databases">
        <title>Parabacteroides distasonis, a bacteria resistant against UC.</title>
        <authorList>
            <person name="Dai W."/>
        </authorList>
    </citation>
    <scope>NUCLEOTIDE SEQUENCE</scope>
    <source>
        <strain evidence="8">F1-28</strain>
    </source>
</reference>
<dbReference type="Proteomes" id="UP000501982">
    <property type="component" value="Chromosome"/>
</dbReference>
<sequence length="46" mass="5184">MENNSSAGGHRESRQHEGCRHPDKALERSEVNIEGFTTNKKSLNKC</sequence>
<dbReference type="EMBL" id="WKMW01000016">
    <property type="protein sequence ID" value="MRY85585.1"/>
    <property type="molecule type" value="Genomic_DNA"/>
</dbReference>
<evidence type="ECO:0000313" key="10">
    <source>
        <dbReference type="Proteomes" id="UP000450599"/>
    </source>
</evidence>
<reference evidence="10 11" key="2">
    <citation type="journal article" date="2019" name="Nat. Med.">
        <title>A library of human gut bacterial isolates paired with longitudinal multiomics data enables mechanistic microbiome research.</title>
        <authorList>
            <person name="Poyet M."/>
            <person name="Groussin M."/>
            <person name="Gibbons S.M."/>
            <person name="Avila-Pacheco J."/>
            <person name="Jiang X."/>
            <person name="Kearney S.M."/>
            <person name="Perrotta A.R."/>
            <person name="Berdy B."/>
            <person name="Zhao S."/>
            <person name="Lieberman T.D."/>
            <person name="Swanson P.K."/>
            <person name="Smith M."/>
            <person name="Roesemann S."/>
            <person name="Alexander J.E."/>
            <person name="Rich S.A."/>
            <person name="Livny J."/>
            <person name="Vlamakis H."/>
            <person name="Clish C."/>
            <person name="Bullock K."/>
            <person name="Deik A."/>
            <person name="Scott J."/>
            <person name="Pierce K.A."/>
            <person name="Xavier R.J."/>
            <person name="Alm E.J."/>
        </authorList>
    </citation>
    <scope>NUCLEOTIDE SEQUENCE [LARGE SCALE GENOMIC DNA]</scope>
    <source>
        <strain evidence="6 12">BIOML-A10</strain>
        <strain evidence="5 10">BIOML-A11</strain>
        <strain evidence="4 11">BIOML-A41</strain>
    </source>
</reference>
<evidence type="ECO:0000313" key="4">
    <source>
        <dbReference type="EMBL" id="MRY56704.1"/>
    </source>
</evidence>
<dbReference type="EMBL" id="CP051672">
    <property type="protein sequence ID" value="QJE29617.1"/>
    <property type="molecule type" value="Genomic_DNA"/>
</dbReference>
<evidence type="ECO:0000313" key="13">
    <source>
        <dbReference type="Proteomes" id="UP000501982"/>
    </source>
</evidence>
<dbReference type="EMBL" id="JAJCNI010000010">
    <property type="protein sequence ID" value="MCB6518199.1"/>
    <property type="molecule type" value="Genomic_DNA"/>
</dbReference>
<dbReference type="EMBL" id="WKMX01000016">
    <property type="protein sequence ID" value="MRZ07698.1"/>
    <property type="molecule type" value="Genomic_DNA"/>
</dbReference>
<feature type="compositionally biased region" description="Polar residues" evidence="1">
    <location>
        <begin position="35"/>
        <end position="46"/>
    </location>
</feature>
<dbReference type="Proteomes" id="UP001221009">
    <property type="component" value="Chromosome"/>
</dbReference>
<evidence type="ECO:0000313" key="8">
    <source>
        <dbReference type="EMBL" id="WET63265.1"/>
    </source>
</evidence>
<protein>
    <submittedName>
        <fullName evidence="2">Uncharacterized protein</fullName>
    </submittedName>
</protein>
<evidence type="ECO:0000313" key="12">
    <source>
        <dbReference type="Proteomes" id="UP000471216"/>
    </source>
</evidence>
<proteinExistence type="predicted"/>
<evidence type="ECO:0000313" key="9">
    <source>
        <dbReference type="Proteomes" id="UP000095332"/>
    </source>
</evidence>
<feature type="region of interest" description="Disordered" evidence="1">
    <location>
        <begin position="1"/>
        <end position="46"/>
    </location>
</feature>
<reference evidence="2 9" key="1">
    <citation type="submission" date="2015-09" db="EMBL/GenBank/DDBJ databases">
        <authorList>
            <consortium name="Pathogen Informatics"/>
        </authorList>
    </citation>
    <scope>NUCLEOTIDE SEQUENCE [LARGE SCALE GENOMIC DNA]</scope>
    <source>
        <strain evidence="2 9">2789STDY5834948</strain>
    </source>
</reference>
<evidence type="ECO:0000313" key="11">
    <source>
        <dbReference type="Proteomes" id="UP000463337"/>
    </source>
</evidence>
<reference evidence="3" key="4">
    <citation type="submission" date="2021-10" db="EMBL/GenBank/DDBJ databases">
        <title>Collection of gut derived symbiotic bacterial strains cultured from healthy donors.</title>
        <authorList>
            <person name="Lin H."/>
            <person name="Littmann E."/>
            <person name="Kohout C."/>
            <person name="Pamer E.G."/>
        </authorList>
    </citation>
    <scope>NUCLEOTIDE SEQUENCE</scope>
    <source>
        <strain evidence="3">DFI.2.94</strain>
    </source>
</reference>
<dbReference type="EMBL" id="CZBM01000012">
    <property type="protein sequence ID" value="CUQ42156.1"/>
    <property type="molecule type" value="Genomic_DNA"/>
</dbReference>
<feature type="compositionally biased region" description="Basic and acidic residues" evidence="1">
    <location>
        <begin position="9"/>
        <end position="31"/>
    </location>
</feature>
<evidence type="ECO:0000256" key="1">
    <source>
        <dbReference type="SAM" id="MobiDB-lite"/>
    </source>
</evidence>
<dbReference type="AlphaFoldDB" id="A0A174V758"/>
<dbReference type="Proteomes" id="UP000450599">
    <property type="component" value="Unassembled WGS sequence"/>
</dbReference>
<dbReference type="Proteomes" id="UP000095332">
    <property type="component" value="Unassembled WGS sequence"/>
</dbReference>
<gene>
    <name evidence="2" type="ORF">ERS852560_02771</name>
    <name evidence="6" type="ORF">GKD54_16080</name>
    <name evidence="5" type="ORF">GKD58_15185</name>
    <name evidence="4" type="ORF">GKD59_02000</name>
    <name evidence="7" type="ORF">HHO38_15510</name>
    <name evidence="3" type="ORF">LI194_10360</name>
    <name evidence="8" type="ORF">P2T59_16390</name>
</gene>
<name>A0A174V758_PARDI</name>
<reference evidence="7 13" key="3">
    <citation type="submission" date="2020-04" db="EMBL/GenBank/DDBJ databases">
        <title>Complete Genomes and Methylome analysis of CBBP consortium that reverse antibiotic-induced susceptibility to vancomycin-resistant Enterococcus faecium infection.</title>
        <authorList>
            <person name="Fomenkov A."/>
            <person name="Zhang Z."/>
            <person name="Pamer E."/>
            <person name="Roberts R.J."/>
        </authorList>
    </citation>
    <scope>NUCLEOTIDE SEQUENCE [LARGE SCALE GENOMIC DNA]</scope>
    <source>
        <strain evidence="13">CBBP</strain>
        <strain evidence="7">CBBP-1</strain>
    </source>
</reference>
<organism evidence="2 9">
    <name type="scientific">Parabacteroides distasonis</name>
    <dbReference type="NCBI Taxonomy" id="823"/>
    <lineage>
        <taxon>Bacteria</taxon>
        <taxon>Pseudomonadati</taxon>
        <taxon>Bacteroidota</taxon>
        <taxon>Bacteroidia</taxon>
        <taxon>Bacteroidales</taxon>
        <taxon>Tannerellaceae</taxon>
        <taxon>Parabacteroides</taxon>
    </lineage>
</organism>
<dbReference type="RefSeq" id="WP_005863964.1">
    <property type="nucleotide sequence ID" value="NZ_AP019729.1"/>
</dbReference>
<evidence type="ECO:0000313" key="5">
    <source>
        <dbReference type="EMBL" id="MRY85585.1"/>
    </source>
</evidence>
<dbReference type="Proteomes" id="UP000463337">
    <property type="component" value="Unassembled WGS sequence"/>
</dbReference>
<accession>A0A174V758</accession>